<comment type="caution">
    <text evidence="6">The sequence shown here is derived from an EMBL/GenBank/DDBJ whole genome shotgun (WGS) entry which is preliminary data.</text>
</comment>
<dbReference type="CDD" id="cd17528">
    <property type="entry name" value="HAMP_III"/>
    <property type="match status" value="2"/>
</dbReference>
<feature type="region of interest" description="Disordered" evidence="4">
    <location>
        <begin position="343"/>
        <end position="367"/>
    </location>
</feature>
<feature type="compositionally biased region" description="Low complexity" evidence="4">
    <location>
        <begin position="350"/>
        <end position="366"/>
    </location>
</feature>
<evidence type="ECO:0000313" key="7">
    <source>
        <dbReference type="Proteomes" id="UP000035929"/>
    </source>
</evidence>
<comment type="similarity">
    <text evidence="2">Belongs to the methyl-accepting chemotaxis (MCP) protein family.</text>
</comment>
<protein>
    <submittedName>
        <fullName evidence="6">Chemotaxis protein</fullName>
    </submittedName>
</protein>
<evidence type="ECO:0000256" key="4">
    <source>
        <dbReference type="SAM" id="MobiDB-lite"/>
    </source>
</evidence>
<dbReference type="GO" id="GO:0007165">
    <property type="term" value="P:signal transduction"/>
    <property type="evidence" value="ECO:0007669"/>
    <property type="project" value="UniProtKB-KW"/>
</dbReference>
<keyword evidence="3" id="KW-0807">Transducer</keyword>
<evidence type="ECO:0000256" key="2">
    <source>
        <dbReference type="ARBA" id="ARBA00029447"/>
    </source>
</evidence>
<dbReference type="Pfam" id="PF18575">
    <property type="entry name" value="HAMP_N3"/>
    <property type="match status" value="2"/>
</dbReference>
<dbReference type="InterPro" id="IPR003660">
    <property type="entry name" value="HAMP_dom"/>
</dbReference>
<dbReference type="GO" id="GO:0005886">
    <property type="term" value="C:plasma membrane"/>
    <property type="evidence" value="ECO:0007669"/>
    <property type="project" value="TreeGrafter"/>
</dbReference>
<evidence type="ECO:0000256" key="3">
    <source>
        <dbReference type="PROSITE-ProRule" id="PRU00284"/>
    </source>
</evidence>
<evidence type="ECO:0000313" key="6">
    <source>
        <dbReference type="EMBL" id="KMO25389.1"/>
    </source>
</evidence>
<dbReference type="Pfam" id="PF21927">
    <property type="entry name" value="McpB_HAMP_2"/>
    <property type="match status" value="2"/>
</dbReference>
<gene>
    <name evidence="6" type="ORF">VP06_32780</name>
</gene>
<feature type="non-terminal residue" evidence="6">
    <location>
        <position position="434"/>
    </location>
</feature>
<dbReference type="GO" id="GO:0006935">
    <property type="term" value="P:chemotaxis"/>
    <property type="evidence" value="ECO:0007669"/>
    <property type="project" value="UniProtKB-KW"/>
</dbReference>
<proteinExistence type="inferred from homology"/>
<dbReference type="PANTHER" id="PTHR43531">
    <property type="entry name" value="PROTEIN ICFG"/>
    <property type="match status" value="1"/>
</dbReference>
<organism evidence="6 7">
    <name type="scientific">Methylobacterium aquaticum</name>
    <dbReference type="NCBI Taxonomy" id="270351"/>
    <lineage>
        <taxon>Bacteria</taxon>
        <taxon>Pseudomonadati</taxon>
        <taxon>Pseudomonadota</taxon>
        <taxon>Alphaproteobacteria</taxon>
        <taxon>Hyphomicrobiales</taxon>
        <taxon>Methylobacteriaceae</taxon>
        <taxon>Methylobacterium</taxon>
    </lineage>
</organism>
<feature type="domain" description="Methyl-accepting transducer" evidence="5">
    <location>
        <begin position="328"/>
        <end position="434"/>
    </location>
</feature>
<evidence type="ECO:0000259" key="5">
    <source>
        <dbReference type="PROSITE" id="PS50111"/>
    </source>
</evidence>
<sequence length="434" mass="45894">MEEINQLGHLLAGGNLSARANPDVATGNARDILIAVNHLLEQATRPAVSLGDCIERMTLEHDKGDIDVRMPTDRFNGDFAVMAQGINDMVAGHIAVKKKAMACVKAFGEGDFNAPLEAFPGKKAFINDTIETLRGNLKRLIADMTSMSAEHDKGDIDVFVPVDRFHGDFAVMAQGINDMVTGHIAVKKKAMACVKAFSEGDFNAPLEQFPGKKAFINDTIETLRTNLRAITSEIQHLIAASTAGRLSERGDASRYVGDFAKLVLGINGMLDAIILPIMEGNRVLSLVSAGDLTQHVAIDCDGDHQRMKDAVNALVDSLTAFAVNVADAASRVAGGSQELSASAEQLSQGSTEQAAATEEASASMEQVAANVKQNAENAGQTEAIARQSAKDAEASGIAVGRAVEAMQTIAQKITIVQAIARQPHLLALNAAVDA</sequence>
<name>A0A0J6RVP2_9HYPH</name>
<dbReference type="AlphaFoldDB" id="A0A0J6RVP2"/>
<dbReference type="CDD" id="cd17527">
    <property type="entry name" value="HAMP_II"/>
    <property type="match status" value="2"/>
</dbReference>
<dbReference type="InterPro" id="IPR051310">
    <property type="entry name" value="MCP_chemotaxis"/>
</dbReference>
<dbReference type="InterPro" id="IPR041395">
    <property type="entry name" value="McpB_HAMP_3rd"/>
</dbReference>
<dbReference type="InterPro" id="IPR004090">
    <property type="entry name" value="Chemotax_Me-accpt_rcpt"/>
</dbReference>
<keyword evidence="1" id="KW-0145">Chemotaxis</keyword>
<accession>A0A0J6RVP2</accession>
<dbReference type="SUPFAM" id="SSF58104">
    <property type="entry name" value="Methyl-accepting chemotaxis protein (MCP) signaling domain"/>
    <property type="match status" value="1"/>
</dbReference>
<dbReference type="PANTHER" id="PTHR43531:SF11">
    <property type="entry name" value="METHYL-ACCEPTING CHEMOTAXIS PROTEIN 3"/>
    <property type="match status" value="1"/>
</dbReference>
<dbReference type="Gene3D" id="1.10.287.950">
    <property type="entry name" value="Methyl-accepting chemotaxis protein"/>
    <property type="match status" value="1"/>
</dbReference>
<dbReference type="Gene3D" id="1.20.120.1530">
    <property type="match status" value="3"/>
</dbReference>
<dbReference type="Pfam" id="PF18947">
    <property type="entry name" value="HAMP_2"/>
    <property type="match status" value="1"/>
</dbReference>
<dbReference type="InterPro" id="IPR004089">
    <property type="entry name" value="MCPsignal_dom"/>
</dbReference>
<evidence type="ECO:0000256" key="1">
    <source>
        <dbReference type="ARBA" id="ARBA00022500"/>
    </source>
</evidence>
<reference evidence="6 7" key="1">
    <citation type="submission" date="2015-03" db="EMBL/GenBank/DDBJ databases">
        <title>Genome sequencing of Methylobacterium aquaticum DSM16371 type strain.</title>
        <authorList>
            <person name="Chaudhry V."/>
            <person name="Patil P.B."/>
        </authorList>
    </citation>
    <scope>NUCLEOTIDE SEQUENCE [LARGE SCALE GENOMIC DNA]</scope>
    <source>
        <strain evidence="6 7">DSM 16371</strain>
    </source>
</reference>
<dbReference type="Proteomes" id="UP000035929">
    <property type="component" value="Unassembled WGS sequence"/>
</dbReference>
<dbReference type="PROSITE" id="PS50111">
    <property type="entry name" value="CHEMOTAXIS_TRANSDUC_2"/>
    <property type="match status" value="1"/>
</dbReference>
<dbReference type="EMBL" id="LABX01000393">
    <property type="protein sequence ID" value="KMO25389.1"/>
    <property type="molecule type" value="Genomic_DNA"/>
</dbReference>
<dbReference type="GO" id="GO:0004888">
    <property type="term" value="F:transmembrane signaling receptor activity"/>
    <property type="evidence" value="ECO:0007669"/>
    <property type="project" value="InterPro"/>
</dbReference>
<dbReference type="PRINTS" id="PR00260">
    <property type="entry name" value="CHEMTRNSDUCR"/>
</dbReference>
<dbReference type="InterPro" id="IPR054421">
    <property type="entry name" value="McpB_HAMP_2nd"/>
</dbReference>